<dbReference type="InParanoid" id="A0A1B7MY37"/>
<feature type="domain" description="Potassium channel" evidence="12">
    <location>
        <begin position="274"/>
        <end position="350"/>
    </location>
</feature>
<dbReference type="Gene3D" id="1.10.287.70">
    <property type="match status" value="2"/>
</dbReference>
<feature type="compositionally biased region" description="Basic and acidic residues" evidence="9">
    <location>
        <begin position="40"/>
        <end position="53"/>
    </location>
</feature>
<dbReference type="GO" id="GO:0015271">
    <property type="term" value="F:outward rectifier potassium channel activity"/>
    <property type="evidence" value="ECO:0007669"/>
    <property type="project" value="TreeGrafter"/>
</dbReference>
<evidence type="ECO:0000256" key="3">
    <source>
        <dbReference type="ARBA" id="ARBA00022692"/>
    </source>
</evidence>
<feature type="region of interest" description="Disordered" evidence="9">
    <location>
        <begin position="15"/>
        <end position="89"/>
    </location>
</feature>
<feature type="region of interest" description="Disordered" evidence="9">
    <location>
        <begin position="697"/>
        <end position="732"/>
    </location>
</feature>
<evidence type="ECO:0000256" key="2">
    <source>
        <dbReference type="ARBA" id="ARBA00022448"/>
    </source>
</evidence>
<keyword evidence="3 8" id="KW-0812">Transmembrane</keyword>
<feature type="compositionally biased region" description="Basic and acidic residues" evidence="9">
    <location>
        <begin position="740"/>
        <end position="757"/>
    </location>
</feature>
<evidence type="ECO:0000256" key="5">
    <source>
        <dbReference type="ARBA" id="ARBA00023065"/>
    </source>
</evidence>
<dbReference type="InterPro" id="IPR003280">
    <property type="entry name" value="2pore_dom_K_chnl"/>
</dbReference>
<feature type="compositionally biased region" description="Acidic residues" evidence="9">
    <location>
        <begin position="54"/>
        <end position="74"/>
    </location>
</feature>
<comment type="subcellular location">
    <subcellularLocation>
        <location evidence="1">Membrane</location>
        <topology evidence="1">Multi-pass membrane protein</topology>
    </subcellularLocation>
</comment>
<dbReference type="GO" id="GO:0005886">
    <property type="term" value="C:plasma membrane"/>
    <property type="evidence" value="ECO:0007669"/>
    <property type="project" value="TreeGrafter"/>
</dbReference>
<feature type="transmembrane region" description="Helical" evidence="10">
    <location>
        <begin position="197"/>
        <end position="217"/>
    </location>
</feature>
<name>A0A1B7MY37_9AGAM</name>
<evidence type="ECO:0000313" key="13">
    <source>
        <dbReference type="EMBL" id="OAX37519.1"/>
    </source>
</evidence>
<feature type="signal peptide" evidence="11">
    <location>
        <begin position="1"/>
        <end position="19"/>
    </location>
</feature>
<evidence type="ECO:0000256" key="11">
    <source>
        <dbReference type="SAM" id="SignalP"/>
    </source>
</evidence>
<evidence type="ECO:0000256" key="10">
    <source>
        <dbReference type="SAM" id="Phobius"/>
    </source>
</evidence>
<dbReference type="PRINTS" id="PR01333">
    <property type="entry name" value="2POREKCHANEL"/>
</dbReference>
<dbReference type="GO" id="GO:0030322">
    <property type="term" value="P:stabilization of membrane potential"/>
    <property type="evidence" value="ECO:0007669"/>
    <property type="project" value="TreeGrafter"/>
</dbReference>
<feature type="transmembrane region" description="Helical" evidence="10">
    <location>
        <begin position="604"/>
        <end position="623"/>
    </location>
</feature>
<feature type="chain" id="PRO_5008597630" evidence="11">
    <location>
        <begin position="20"/>
        <end position="894"/>
    </location>
</feature>
<feature type="transmembrane region" description="Helical" evidence="10">
    <location>
        <begin position="164"/>
        <end position="185"/>
    </location>
</feature>
<comment type="similarity">
    <text evidence="8">Belongs to the two pore domain potassium channel (TC 1.A.1.8) family.</text>
</comment>
<dbReference type="GO" id="GO:0022841">
    <property type="term" value="F:potassium ion leak channel activity"/>
    <property type="evidence" value="ECO:0007669"/>
    <property type="project" value="TreeGrafter"/>
</dbReference>
<keyword evidence="14" id="KW-1185">Reference proteome</keyword>
<dbReference type="Proteomes" id="UP000092154">
    <property type="component" value="Unassembled WGS sequence"/>
</dbReference>
<feature type="transmembrane region" description="Helical" evidence="10">
    <location>
        <begin position="576"/>
        <end position="598"/>
    </location>
</feature>
<proteinExistence type="inferred from homology"/>
<sequence length="894" mass="99235">MAIQSILALIFSFSRSTSSTISDPEKVSPTNRDSGAPVRNHREEDSDEGRVADADVDVGPDDDDEGGTEPDESDSGPRTNAHQLHGLDPPDHPSFLVRVKTFIFPPSSDDSSFVPNYRLTPLISGIVIPFSILLEIPGLTGHWYIRTEGNDIVETRPNSAILDAGLAISMACAVIANACLIVRFLEKRVMTMTLSCILFLSIHDIINVIAVTVFGVSHRFNDGFTYAEAFWMTVCSTVVSFITNVTLIIDFIRTPNFKISGSGLTRKQRTLMIILIFLFIYIALGSMINSFLLSLSFINGLYFTVTTIETIGFGDIAPDSPGSRVFICFYAVFGIINIAVVIGMVQETVREGLHIGYIRRLQDIRERRRVAQRRKRAEKRWRSAVIWRLREKGAPVWIRTHAAERTPHSTRRRRGMRLNLEALTHSQLEAAAMEAGVPLDTLLPPSFYEAQMENERDNADDLEIARIPPWSIPHPVYGANMRGERQWTLTDQRLGAMAALLTRFAIGFSRERGEVVPQATVDNVSSPIGDATTKNEDESGGDQGAESSTIFTTTSSNDDVSEDYLTMVANTENQALYVRSIFAWSLFVVFWVVGAAIFSKTEGWSYGTSIYFCYVAFTTIGYGDLSPTTPAGRSVFVVWALLGVAAMSVFISVASEAYSKRYKGMLENSSFVLAVQHYRNRMKQKYFTKAWSQVQSPPQAQDLTQTQPQGLTSSSIRFQSRLPSTSSAGLRNRATLSFEQHNEGGEGSHQPSERERDAEINAADQNLHVQHLLEALPRHVLNEALSFQEYVRYLGNNDVDTIGSGNGTHAYLNERLKSLLDDVIRMEGMKKSVEVDILKDKDNMRALVALSIEKSLMELISVAEGAIAAINERDRITAALQKELEDVDEADTGG</sequence>
<accession>A0A1B7MY37</accession>
<evidence type="ECO:0000256" key="4">
    <source>
        <dbReference type="ARBA" id="ARBA00022989"/>
    </source>
</evidence>
<dbReference type="SUPFAM" id="SSF81324">
    <property type="entry name" value="Voltage-gated potassium channels"/>
    <property type="match status" value="2"/>
</dbReference>
<dbReference type="PANTHER" id="PTHR11003">
    <property type="entry name" value="POTASSIUM CHANNEL, SUBFAMILY K"/>
    <property type="match status" value="1"/>
</dbReference>
<protein>
    <submittedName>
        <fullName evidence="13">Voltage-gated potassium channel</fullName>
    </submittedName>
</protein>
<feature type="transmembrane region" description="Helical" evidence="10">
    <location>
        <begin position="273"/>
        <end position="303"/>
    </location>
</feature>
<organism evidence="13 14">
    <name type="scientific">Rhizopogon vinicolor AM-OR11-026</name>
    <dbReference type="NCBI Taxonomy" id="1314800"/>
    <lineage>
        <taxon>Eukaryota</taxon>
        <taxon>Fungi</taxon>
        <taxon>Dikarya</taxon>
        <taxon>Basidiomycota</taxon>
        <taxon>Agaricomycotina</taxon>
        <taxon>Agaricomycetes</taxon>
        <taxon>Agaricomycetidae</taxon>
        <taxon>Boletales</taxon>
        <taxon>Suillineae</taxon>
        <taxon>Rhizopogonaceae</taxon>
        <taxon>Rhizopogon</taxon>
    </lineage>
</organism>
<feature type="transmembrane region" description="Helical" evidence="10">
    <location>
        <begin position="635"/>
        <end position="654"/>
    </location>
</feature>
<dbReference type="STRING" id="1314800.A0A1B7MY37"/>
<keyword evidence="11" id="KW-0732">Signal</keyword>
<feature type="transmembrane region" description="Helical" evidence="10">
    <location>
        <begin position="323"/>
        <end position="345"/>
    </location>
</feature>
<dbReference type="PANTHER" id="PTHR11003:SF291">
    <property type="entry name" value="IP11374P"/>
    <property type="match status" value="1"/>
</dbReference>
<keyword evidence="6 10" id="KW-0472">Membrane</keyword>
<keyword evidence="2 8" id="KW-0813">Transport</keyword>
<feature type="region of interest" description="Disordered" evidence="9">
    <location>
        <begin position="522"/>
        <end position="552"/>
    </location>
</feature>
<keyword evidence="5 8" id="KW-0406">Ion transport</keyword>
<keyword evidence="7 8" id="KW-0407">Ion channel</keyword>
<dbReference type="AlphaFoldDB" id="A0A1B7MY37"/>
<feature type="transmembrane region" description="Helical" evidence="10">
    <location>
        <begin position="229"/>
        <end position="252"/>
    </location>
</feature>
<evidence type="ECO:0000256" key="9">
    <source>
        <dbReference type="SAM" id="MobiDB-lite"/>
    </source>
</evidence>
<dbReference type="Pfam" id="PF07885">
    <property type="entry name" value="Ion_trans_2"/>
    <property type="match status" value="2"/>
</dbReference>
<evidence type="ECO:0000256" key="1">
    <source>
        <dbReference type="ARBA" id="ARBA00004141"/>
    </source>
</evidence>
<evidence type="ECO:0000256" key="8">
    <source>
        <dbReference type="RuleBase" id="RU003857"/>
    </source>
</evidence>
<evidence type="ECO:0000256" key="6">
    <source>
        <dbReference type="ARBA" id="ARBA00023136"/>
    </source>
</evidence>
<gene>
    <name evidence="13" type="ORF">K503DRAFT_229112</name>
</gene>
<dbReference type="EMBL" id="KV448347">
    <property type="protein sequence ID" value="OAX37519.1"/>
    <property type="molecule type" value="Genomic_DNA"/>
</dbReference>
<feature type="region of interest" description="Disordered" evidence="9">
    <location>
        <begin position="738"/>
        <end position="757"/>
    </location>
</feature>
<evidence type="ECO:0000259" key="12">
    <source>
        <dbReference type="Pfam" id="PF07885"/>
    </source>
</evidence>
<reference evidence="13 14" key="1">
    <citation type="submission" date="2016-06" db="EMBL/GenBank/DDBJ databases">
        <title>Comparative genomics of the ectomycorrhizal sister species Rhizopogon vinicolor and Rhizopogon vesiculosus (Basidiomycota: Boletales) reveals a divergence of the mating type B locus.</title>
        <authorList>
            <consortium name="DOE Joint Genome Institute"/>
            <person name="Mujic A.B."/>
            <person name="Kuo A."/>
            <person name="Tritt A."/>
            <person name="Lipzen A."/>
            <person name="Chen C."/>
            <person name="Johnson J."/>
            <person name="Sharma A."/>
            <person name="Barry K."/>
            <person name="Grigoriev I.V."/>
            <person name="Spatafora J.W."/>
        </authorList>
    </citation>
    <scope>NUCLEOTIDE SEQUENCE [LARGE SCALE GENOMIC DNA]</scope>
    <source>
        <strain evidence="13 14">AM-OR11-026</strain>
    </source>
</reference>
<feature type="domain" description="Potassium channel" evidence="12">
    <location>
        <begin position="587"/>
        <end position="658"/>
    </location>
</feature>
<evidence type="ECO:0000313" key="14">
    <source>
        <dbReference type="Proteomes" id="UP000092154"/>
    </source>
</evidence>
<keyword evidence="4 10" id="KW-1133">Transmembrane helix</keyword>
<dbReference type="OrthoDB" id="297496at2759"/>
<dbReference type="InterPro" id="IPR013099">
    <property type="entry name" value="K_chnl_dom"/>
</dbReference>
<evidence type="ECO:0000256" key="7">
    <source>
        <dbReference type="ARBA" id="ARBA00023303"/>
    </source>
</evidence>